<dbReference type="SMART" id="SM00856">
    <property type="entry name" value="PMEI"/>
    <property type="match status" value="1"/>
</dbReference>
<dbReference type="Pfam" id="PF04043">
    <property type="entry name" value="PMEI"/>
    <property type="match status" value="1"/>
</dbReference>
<gene>
    <name evidence="5" type="ORF">L195_g040895</name>
</gene>
<dbReference type="STRING" id="57577.A0A2K3M216"/>
<keyword evidence="3" id="KW-0732">Signal</keyword>
<name>A0A2K3M216_TRIPR</name>
<reference evidence="5 6" key="1">
    <citation type="journal article" date="2014" name="Am. J. Bot.">
        <title>Genome assembly and annotation for red clover (Trifolium pratense; Fabaceae).</title>
        <authorList>
            <person name="Istvanek J."/>
            <person name="Jaros M."/>
            <person name="Krenek A."/>
            <person name="Repkova J."/>
        </authorList>
    </citation>
    <scope>NUCLEOTIDE SEQUENCE [LARGE SCALE GENOMIC DNA]</scope>
    <source>
        <strain evidence="6">cv. Tatra</strain>
        <tissue evidence="5">Young leaves</tissue>
    </source>
</reference>
<dbReference type="Gene3D" id="2.160.20.10">
    <property type="entry name" value="Single-stranded right-handed beta-helix, Pectin lyase-like"/>
    <property type="match status" value="1"/>
</dbReference>
<comment type="caution">
    <text evidence="5">The sequence shown here is derived from an EMBL/GenBank/DDBJ whole genome shotgun (WGS) entry which is preliminary data.</text>
</comment>
<proteinExistence type="predicted"/>
<accession>A0A2K3M216</accession>
<protein>
    <submittedName>
        <fullName evidence="5">Pectinesterase/pectinesterase inhibitor</fullName>
    </submittedName>
</protein>
<evidence type="ECO:0000259" key="4">
    <source>
        <dbReference type="SMART" id="SM00856"/>
    </source>
</evidence>
<evidence type="ECO:0000313" key="5">
    <source>
        <dbReference type="EMBL" id="PNX84831.1"/>
    </source>
</evidence>
<evidence type="ECO:0000256" key="2">
    <source>
        <dbReference type="ARBA" id="ARBA00022512"/>
    </source>
</evidence>
<evidence type="ECO:0000256" key="1">
    <source>
        <dbReference type="ARBA" id="ARBA00004191"/>
    </source>
</evidence>
<dbReference type="InterPro" id="IPR006501">
    <property type="entry name" value="Pectinesterase_inhib_dom"/>
</dbReference>
<dbReference type="InterPro" id="IPR011050">
    <property type="entry name" value="Pectin_lyase_fold/virulence"/>
</dbReference>
<evidence type="ECO:0000313" key="6">
    <source>
        <dbReference type="Proteomes" id="UP000236291"/>
    </source>
</evidence>
<sequence length="265" mass="28999">MREKTEPLLVLLPILLLLFSVTNSSELPTQNHLQVAHSTCEGTLYPNLCVSTLSTFPDLTSKTVPQVICSVLNFTIKEVKLSSNNCTDLRYRSRSVQSILDKRALDDCVNLFDTTVEELKSTIADLSQNQTTIASDSKRDCQTLLSGAMTNVYTCLDGFAYSKSKLRSKIENGLNDISNHVSNSLSLLKKVPGVKSKTSKSEAFPEYGKVKDGFPTWVSPKDRKLLQTATNQTNFNLVVAKDGSGHFTTIGEAIAAAPNSSATRQ</sequence>
<feature type="domain" description="Pectinesterase inhibitor" evidence="4">
    <location>
        <begin position="31"/>
        <end position="187"/>
    </location>
</feature>
<dbReference type="NCBIfam" id="TIGR01614">
    <property type="entry name" value="PME_inhib"/>
    <property type="match status" value="1"/>
</dbReference>
<dbReference type="PANTHER" id="PTHR31707">
    <property type="entry name" value="PECTINESTERASE"/>
    <property type="match status" value="1"/>
</dbReference>
<dbReference type="GO" id="GO:0004857">
    <property type="term" value="F:enzyme inhibitor activity"/>
    <property type="evidence" value="ECO:0007669"/>
    <property type="project" value="InterPro"/>
</dbReference>
<evidence type="ECO:0000256" key="3">
    <source>
        <dbReference type="SAM" id="SignalP"/>
    </source>
</evidence>
<dbReference type="EMBL" id="ASHM01047327">
    <property type="protein sequence ID" value="PNX84831.1"/>
    <property type="molecule type" value="Genomic_DNA"/>
</dbReference>
<dbReference type="InterPro" id="IPR012334">
    <property type="entry name" value="Pectin_lyas_fold"/>
</dbReference>
<keyword evidence="2" id="KW-0964">Secreted</keyword>
<dbReference type="Gene3D" id="1.20.140.40">
    <property type="entry name" value="Invertase/pectin methylesterase inhibitor family protein"/>
    <property type="match status" value="1"/>
</dbReference>
<dbReference type="Proteomes" id="UP000236291">
    <property type="component" value="Unassembled WGS sequence"/>
</dbReference>
<organism evidence="5 6">
    <name type="scientific">Trifolium pratense</name>
    <name type="common">Red clover</name>
    <dbReference type="NCBI Taxonomy" id="57577"/>
    <lineage>
        <taxon>Eukaryota</taxon>
        <taxon>Viridiplantae</taxon>
        <taxon>Streptophyta</taxon>
        <taxon>Embryophyta</taxon>
        <taxon>Tracheophyta</taxon>
        <taxon>Spermatophyta</taxon>
        <taxon>Magnoliopsida</taxon>
        <taxon>eudicotyledons</taxon>
        <taxon>Gunneridae</taxon>
        <taxon>Pentapetalae</taxon>
        <taxon>rosids</taxon>
        <taxon>fabids</taxon>
        <taxon>Fabales</taxon>
        <taxon>Fabaceae</taxon>
        <taxon>Papilionoideae</taxon>
        <taxon>50 kb inversion clade</taxon>
        <taxon>NPAAA clade</taxon>
        <taxon>Hologalegina</taxon>
        <taxon>IRL clade</taxon>
        <taxon>Trifolieae</taxon>
        <taxon>Trifolium</taxon>
    </lineage>
</organism>
<dbReference type="SUPFAM" id="SSF51126">
    <property type="entry name" value="Pectin lyase-like"/>
    <property type="match status" value="1"/>
</dbReference>
<feature type="chain" id="PRO_5014350640" evidence="3">
    <location>
        <begin position="25"/>
        <end position="265"/>
    </location>
</feature>
<dbReference type="CDD" id="cd15798">
    <property type="entry name" value="PMEI-like_3"/>
    <property type="match status" value="1"/>
</dbReference>
<keyword evidence="2" id="KW-0134">Cell wall</keyword>
<dbReference type="InterPro" id="IPR035513">
    <property type="entry name" value="Invertase/methylesterase_inhib"/>
</dbReference>
<feature type="signal peptide" evidence="3">
    <location>
        <begin position="1"/>
        <end position="24"/>
    </location>
</feature>
<dbReference type="SUPFAM" id="SSF101148">
    <property type="entry name" value="Plant invertase/pectin methylesterase inhibitor"/>
    <property type="match status" value="1"/>
</dbReference>
<dbReference type="ExpressionAtlas" id="A0A2K3M216">
    <property type="expression patterns" value="baseline"/>
</dbReference>
<feature type="non-terminal residue" evidence="5">
    <location>
        <position position="265"/>
    </location>
</feature>
<dbReference type="AlphaFoldDB" id="A0A2K3M216"/>
<reference evidence="5 6" key="2">
    <citation type="journal article" date="2017" name="Front. Plant Sci.">
        <title>Gene Classification and Mining of Molecular Markers Useful in Red Clover (Trifolium pratense) Breeding.</title>
        <authorList>
            <person name="Istvanek J."/>
            <person name="Dluhosova J."/>
            <person name="Dluhos P."/>
            <person name="Patkova L."/>
            <person name="Nedelnik J."/>
            <person name="Repkova J."/>
        </authorList>
    </citation>
    <scope>NUCLEOTIDE SEQUENCE [LARGE SCALE GENOMIC DNA]</scope>
    <source>
        <strain evidence="6">cv. Tatra</strain>
        <tissue evidence="5">Young leaves</tissue>
    </source>
</reference>
<comment type="subcellular location">
    <subcellularLocation>
        <location evidence="1">Secreted</location>
        <location evidence="1">Cell wall</location>
    </subcellularLocation>
</comment>